<dbReference type="InterPro" id="IPR010331">
    <property type="entry name" value="ExoD"/>
</dbReference>
<sequence>MLADTTETSSKTADGPLSETVESVLSAADRSDDALSVGEIIEAAGDKGALPPILLVALIAATPLSGIPGVSVVCGLVIALLSFELIANFRSLHLPGKLKRASIDPDKLSRAIRKIEPALRWIDRHTGDRLKFLFHRPVIWVPQILCLLSGLAMPFLEFVPFSSSVVAAGVCLLVMAMLTRDGIFVVLALIPYGGLIYLLMRVLG</sequence>
<keyword evidence="3" id="KW-1185">Reference proteome</keyword>
<dbReference type="RefSeq" id="WP_121168871.1">
    <property type="nucleotide sequence ID" value="NZ_RAPE01000006.1"/>
</dbReference>
<keyword evidence="1" id="KW-0812">Transmembrane</keyword>
<protein>
    <submittedName>
        <fullName evidence="2">Exopolysaccharide biosynthesis protein</fullName>
    </submittedName>
</protein>
<dbReference type="Proteomes" id="UP000281128">
    <property type="component" value="Unassembled WGS sequence"/>
</dbReference>
<gene>
    <name evidence="2" type="ORF">D6850_17345</name>
</gene>
<dbReference type="PIRSF" id="PIRSF033239">
    <property type="entry name" value="ExoD"/>
    <property type="match status" value="1"/>
</dbReference>
<feature type="transmembrane region" description="Helical" evidence="1">
    <location>
        <begin position="53"/>
        <end position="81"/>
    </location>
</feature>
<reference evidence="2 3" key="1">
    <citation type="submission" date="2018-09" db="EMBL/GenBank/DDBJ databases">
        <title>Roseovarius spongiae sp. nov., isolated from a marine sponge.</title>
        <authorList>
            <person name="Zhuang L."/>
            <person name="Luo L."/>
        </authorList>
    </citation>
    <scope>NUCLEOTIDE SEQUENCE [LARGE SCALE GENOMIC DNA]</scope>
    <source>
        <strain evidence="2 3">HN-E21</strain>
    </source>
</reference>
<dbReference type="OrthoDB" id="7949130at2"/>
<dbReference type="AlphaFoldDB" id="A0A3A8AUW4"/>
<evidence type="ECO:0000313" key="3">
    <source>
        <dbReference type="Proteomes" id="UP000281128"/>
    </source>
</evidence>
<organism evidence="2 3">
    <name type="scientific">Roseovarius spongiae</name>
    <dbReference type="NCBI Taxonomy" id="2320272"/>
    <lineage>
        <taxon>Bacteria</taxon>
        <taxon>Pseudomonadati</taxon>
        <taxon>Pseudomonadota</taxon>
        <taxon>Alphaproteobacteria</taxon>
        <taxon>Rhodobacterales</taxon>
        <taxon>Roseobacteraceae</taxon>
        <taxon>Roseovarius</taxon>
    </lineage>
</organism>
<feature type="transmembrane region" description="Helical" evidence="1">
    <location>
        <begin position="183"/>
        <end position="203"/>
    </location>
</feature>
<accession>A0A3A8AUW4</accession>
<feature type="transmembrane region" description="Helical" evidence="1">
    <location>
        <begin position="158"/>
        <end position="176"/>
    </location>
</feature>
<proteinExistence type="predicted"/>
<comment type="caution">
    <text evidence="2">The sequence shown here is derived from an EMBL/GenBank/DDBJ whole genome shotgun (WGS) entry which is preliminary data.</text>
</comment>
<name>A0A3A8AUW4_9RHOB</name>
<feature type="transmembrane region" description="Helical" evidence="1">
    <location>
        <begin position="133"/>
        <end position="152"/>
    </location>
</feature>
<evidence type="ECO:0000256" key="1">
    <source>
        <dbReference type="SAM" id="Phobius"/>
    </source>
</evidence>
<evidence type="ECO:0000313" key="2">
    <source>
        <dbReference type="EMBL" id="RKF12719.1"/>
    </source>
</evidence>
<dbReference type="PANTHER" id="PTHR41795">
    <property type="entry name" value="EXOPOLYSACCHARIDE SYNTHESIS PROTEIN"/>
    <property type="match status" value="1"/>
</dbReference>
<keyword evidence="1" id="KW-0472">Membrane</keyword>
<dbReference type="PANTHER" id="PTHR41795:SF1">
    <property type="entry name" value="EXOPOLYSACCHARIDE SYNTHESIS PROTEIN"/>
    <property type="match status" value="1"/>
</dbReference>
<dbReference type="EMBL" id="RAPE01000006">
    <property type="protein sequence ID" value="RKF12719.1"/>
    <property type="molecule type" value="Genomic_DNA"/>
</dbReference>
<dbReference type="Pfam" id="PF06055">
    <property type="entry name" value="ExoD"/>
    <property type="match status" value="1"/>
</dbReference>
<keyword evidence="1" id="KW-1133">Transmembrane helix</keyword>